<gene>
    <name evidence="1" type="ORF">LTS18_009792</name>
</gene>
<reference evidence="1" key="1">
    <citation type="submission" date="2024-09" db="EMBL/GenBank/DDBJ databases">
        <title>Black Yeasts Isolated from many extreme environments.</title>
        <authorList>
            <person name="Coleine C."/>
            <person name="Stajich J.E."/>
            <person name="Selbmann L."/>
        </authorList>
    </citation>
    <scope>NUCLEOTIDE SEQUENCE</scope>
    <source>
        <strain evidence="1">CCFEE 5737</strain>
    </source>
</reference>
<evidence type="ECO:0000313" key="1">
    <source>
        <dbReference type="EMBL" id="KAK3059906.1"/>
    </source>
</evidence>
<protein>
    <submittedName>
        <fullName evidence="1">Uncharacterized protein</fullName>
    </submittedName>
</protein>
<keyword evidence="2" id="KW-1185">Reference proteome</keyword>
<organism evidence="1 2">
    <name type="scientific">Coniosporium uncinatum</name>
    <dbReference type="NCBI Taxonomy" id="93489"/>
    <lineage>
        <taxon>Eukaryota</taxon>
        <taxon>Fungi</taxon>
        <taxon>Dikarya</taxon>
        <taxon>Ascomycota</taxon>
        <taxon>Pezizomycotina</taxon>
        <taxon>Dothideomycetes</taxon>
        <taxon>Dothideomycetes incertae sedis</taxon>
        <taxon>Coniosporium</taxon>
    </lineage>
</organism>
<sequence>MPKESLYFPTANSIYRAARLRCAPARSAYNALPEHNLLGHPTTPDVDEDSGTNLTLLDDPHGGPAPYAKSPIWIDYGTNPHVGHTTFVSRGCKILGSPYTSVSIGEHCLIGPNVHIYAVKHALDWKDRTGSCCADVNKGDHVWTGGNVTILLGVRIGDGAVVAAGSVVTKDVPGGCLAMGVPARVVRGIEIERMKIESEDEEEVMQRLKESMSGRRGGVGGFVRHAASQMEVQTFILGLLAMAAVLL</sequence>
<evidence type="ECO:0000313" key="2">
    <source>
        <dbReference type="Proteomes" id="UP001186974"/>
    </source>
</evidence>
<proteinExistence type="predicted"/>
<dbReference type="Proteomes" id="UP001186974">
    <property type="component" value="Unassembled WGS sequence"/>
</dbReference>
<accession>A0ACC3D0L6</accession>
<name>A0ACC3D0L6_9PEZI</name>
<comment type="caution">
    <text evidence="1">The sequence shown here is derived from an EMBL/GenBank/DDBJ whole genome shotgun (WGS) entry which is preliminary data.</text>
</comment>
<dbReference type="EMBL" id="JAWDJW010009014">
    <property type="protein sequence ID" value="KAK3059906.1"/>
    <property type="molecule type" value="Genomic_DNA"/>
</dbReference>